<protein>
    <submittedName>
        <fullName evidence="7">Transcriptional regulator</fullName>
    </submittedName>
</protein>
<dbReference type="Proteomes" id="UP000031670">
    <property type="component" value="Unassembled WGS sequence"/>
</dbReference>
<evidence type="ECO:0000259" key="5">
    <source>
        <dbReference type="PROSITE" id="PS50931"/>
    </source>
</evidence>
<dbReference type="InterPro" id="IPR036388">
    <property type="entry name" value="WH-like_DNA-bd_sf"/>
</dbReference>
<dbReference type="FunFam" id="1.10.10.10:FF:000001">
    <property type="entry name" value="LysR family transcriptional regulator"/>
    <property type="match status" value="1"/>
</dbReference>
<keyword evidence="3" id="KW-0238">DNA-binding</keyword>
<dbReference type="InterPro" id="IPR036390">
    <property type="entry name" value="WH_DNA-bd_sf"/>
</dbReference>
<accession>A0A0B8Q8B5</accession>
<gene>
    <name evidence="6" type="ORF">JCM19232_4109</name>
    <name evidence="7" type="ORF">JCM19241_188</name>
</gene>
<accession>A0A0B8P983</accession>
<evidence type="ECO:0000313" key="9">
    <source>
        <dbReference type="Proteomes" id="UP000031670"/>
    </source>
</evidence>
<dbReference type="Proteomes" id="UP000031666">
    <property type="component" value="Unassembled WGS sequence"/>
</dbReference>
<dbReference type="PANTHER" id="PTHR30126">
    <property type="entry name" value="HTH-TYPE TRANSCRIPTIONAL REGULATOR"/>
    <property type="match status" value="1"/>
</dbReference>
<reference evidence="8 9" key="3">
    <citation type="submission" date="2015-01" db="EMBL/GenBank/DDBJ databases">
        <authorList>
            <consortium name="NBRP consortium"/>
            <person name="Sawabe T."/>
            <person name="Meirelles P."/>
            <person name="Feng G."/>
            <person name="Sayaka M."/>
            <person name="Hattori M."/>
            <person name="Ohkuma M."/>
        </authorList>
    </citation>
    <scope>NUCLEOTIDE SEQUENCE [LARGE SCALE GENOMIC DNA]</scope>
    <source>
        <strain evidence="8">JCM 19241</strain>
        <strain evidence="6 9">JCM19232</strain>
        <strain evidence="7">JCM19241</strain>
    </source>
</reference>
<evidence type="ECO:0000256" key="3">
    <source>
        <dbReference type="ARBA" id="ARBA00023125"/>
    </source>
</evidence>
<dbReference type="AlphaFoldDB" id="A0A0B8Q8B5"/>
<dbReference type="GO" id="GO:0000976">
    <property type="term" value="F:transcription cis-regulatory region binding"/>
    <property type="evidence" value="ECO:0007669"/>
    <property type="project" value="TreeGrafter"/>
</dbReference>
<comment type="similarity">
    <text evidence="1">Belongs to the LysR transcriptional regulatory family.</text>
</comment>
<keyword evidence="4" id="KW-0804">Transcription</keyword>
<evidence type="ECO:0000256" key="2">
    <source>
        <dbReference type="ARBA" id="ARBA00023015"/>
    </source>
</evidence>
<evidence type="ECO:0000313" key="7">
    <source>
        <dbReference type="EMBL" id="GAM75890.1"/>
    </source>
</evidence>
<evidence type="ECO:0000256" key="4">
    <source>
        <dbReference type="ARBA" id="ARBA00023163"/>
    </source>
</evidence>
<dbReference type="EMBL" id="BBSA01000002">
    <property type="protein sequence ID" value="GAM61167.1"/>
    <property type="molecule type" value="Genomic_DNA"/>
</dbReference>
<reference evidence="6 9" key="1">
    <citation type="submission" date="2015-01" db="EMBL/GenBank/DDBJ databases">
        <title>Vibrio sp. C5 JCM 19232 whole genome shotgun sequence.</title>
        <authorList>
            <person name="Sawabe T."/>
            <person name="Meirelles P."/>
            <person name="Feng G."/>
            <person name="Sayaka M."/>
            <person name="Hattori M."/>
            <person name="Ohkuma M."/>
        </authorList>
    </citation>
    <scope>NUCLEOTIDE SEQUENCE [LARGE SCALE GENOMIC DNA]</scope>
    <source>
        <strain evidence="6 9">JCM19232</strain>
    </source>
</reference>
<dbReference type="GO" id="GO:0003700">
    <property type="term" value="F:DNA-binding transcription factor activity"/>
    <property type="evidence" value="ECO:0007669"/>
    <property type="project" value="InterPro"/>
</dbReference>
<dbReference type="Pfam" id="PF00126">
    <property type="entry name" value="HTH_1"/>
    <property type="match status" value="1"/>
</dbReference>
<dbReference type="SUPFAM" id="SSF46785">
    <property type="entry name" value="Winged helix' DNA-binding domain"/>
    <property type="match status" value="1"/>
</dbReference>
<dbReference type="PRINTS" id="PR00039">
    <property type="entry name" value="HTHLYSR"/>
</dbReference>
<sequence length="94" mass="10254">MKGTTYNQLMVFHSIVEQGSIRGAARSLEMAPPSVSQALKLLESNIGLTLFNRSTRRMELTEAGHLLYDRTKEALSSLSSALESVNELSEVPSG</sequence>
<organism evidence="7 8">
    <name type="scientific">Vibrio ishigakensis</name>
    <dbReference type="NCBI Taxonomy" id="1481914"/>
    <lineage>
        <taxon>Bacteria</taxon>
        <taxon>Pseudomonadati</taxon>
        <taxon>Pseudomonadota</taxon>
        <taxon>Gammaproteobacteria</taxon>
        <taxon>Vibrionales</taxon>
        <taxon>Vibrionaceae</taxon>
        <taxon>Vibrio</taxon>
    </lineage>
</organism>
<dbReference type="Gene3D" id="1.10.10.10">
    <property type="entry name" value="Winged helix-like DNA-binding domain superfamily/Winged helix DNA-binding domain"/>
    <property type="match status" value="1"/>
</dbReference>
<dbReference type="STRING" id="1481914.JCM19241_188"/>
<evidence type="ECO:0000313" key="8">
    <source>
        <dbReference type="Proteomes" id="UP000031666"/>
    </source>
</evidence>
<name>A0A0B8Q8B5_9VIBR</name>
<dbReference type="PROSITE" id="PS50931">
    <property type="entry name" value="HTH_LYSR"/>
    <property type="match status" value="1"/>
</dbReference>
<reference evidence="7 8" key="2">
    <citation type="submission" date="2015-01" db="EMBL/GenBank/DDBJ databases">
        <title>Vibrio sp. C94 JCM 19241 whole genome shotgun sequence.</title>
        <authorList>
            <person name="Sawabe T."/>
            <person name="Meirelles P."/>
            <person name="Feng G."/>
            <person name="Sayaka M."/>
            <person name="Hattori M."/>
            <person name="Ohkuma M."/>
        </authorList>
    </citation>
    <scope>NUCLEOTIDE SEQUENCE [LARGE SCALE GENOMIC DNA]</scope>
    <source>
        <strain evidence="8">JCM 19241</strain>
        <strain evidence="7">JCM19241</strain>
    </source>
</reference>
<keyword evidence="2" id="KW-0805">Transcription regulation</keyword>
<evidence type="ECO:0000313" key="6">
    <source>
        <dbReference type="EMBL" id="GAM61167.1"/>
    </source>
</evidence>
<comment type="caution">
    <text evidence="7">The sequence shown here is derived from an EMBL/GenBank/DDBJ whole genome shotgun (WGS) entry which is preliminary data.</text>
</comment>
<dbReference type="PANTHER" id="PTHR30126:SF40">
    <property type="entry name" value="HTH-TYPE TRANSCRIPTIONAL REGULATOR GLTR"/>
    <property type="match status" value="1"/>
</dbReference>
<evidence type="ECO:0000256" key="1">
    <source>
        <dbReference type="ARBA" id="ARBA00009437"/>
    </source>
</evidence>
<feature type="domain" description="HTH lysR-type" evidence="5">
    <location>
        <begin position="4"/>
        <end position="61"/>
    </location>
</feature>
<dbReference type="InterPro" id="IPR000847">
    <property type="entry name" value="LysR_HTH_N"/>
</dbReference>
<proteinExistence type="inferred from homology"/>
<dbReference type="EMBL" id="BBSC01000005">
    <property type="protein sequence ID" value="GAM75890.1"/>
    <property type="molecule type" value="Genomic_DNA"/>
</dbReference>